<proteinExistence type="predicted"/>
<gene>
    <name evidence="2" type="ORF">BO71DRAFT_154302</name>
</gene>
<dbReference type="EMBL" id="KZ825831">
    <property type="protein sequence ID" value="PYH96936.1"/>
    <property type="molecule type" value="Genomic_DNA"/>
</dbReference>
<evidence type="ECO:0000313" key="2">
    <source>
        <dbReference type="EMBL" id="PYH96936.1"/>
    </source>
</evidence>
<protein>
    <submittedName>
        <fullName evidence="2">Uncharacterized protein</fullName>
    </submittedName>
</protein>
<evidence type="ECO:0000256" key="1">
    <source>
        <dbReference type="SAM" id="Phobius"/>
    </source>
</evidence>
<sequence>MGMRDFILGPGSDYMALGVHGLWNIDIARTRRSSVMTGMKQEYPPPLSGMNQHWLGSMVMVPVGAFFAFSVFHRPAVKGYTWGGGSFYHDELAGLNSQFFGALLR</sequence>
<feature type="transmembrane region" description="Helical" evidence="1">
    <location>
        <begin position="54"/>
        <end position="72"/>
    </location>
</feature>
<keyword evidence="1" id="KW-0472">Membrane</keyword>
<keyword evidence="3" id="KW-1185">Reference proteome</keyword>
<reference evidence="2 3" key="1">
    <citation type="submission" date="2018-02" db="EMBL/GenBank/DDBJ databases">
        <title>The genomes of Aspergillus section Nigri reveals drivers in fungal speciation.</title>
        <authorList>
            <consortium name="DOE Joint Genome Institute"/>
            <person name="Vesth T.C."/>
            <person name="Nybo J."/>
            <person name="Theobald S."/>
            <person name="Brandl J."/>
            <person name="Frisvad J.C."/>
            <person name="Nielsen K.F."/>
            <person name="Lyhne E.K."/>
            <person name="Kogle M.E."/>
            <person name="Kuo A."/>
            <person name="Riley R."/>
            <person name="Clum A."/>
            <person name="Nolan M."/>
            <person name="Lipzen A."/>
            <person name="Salamov A."/>
            <person name="Henrissat B."/>
            <person name="Wiebenga A."/>
            <person name="De vries R.P."/>
            <person name="Grigoriev I.V."/>
            <person name="Mortensen U.H."/>
            <person name="Andersen M.R."/>
            <person name="Baker S.E."/>
        </authorList>
    </citation>
    <scope>NUCLEOTIDE SEQUENCE [LARGE SCALE GENOMIC DNA]</scope>
    <source>
        <strain evidence="2 3">CBS 707.79</strain>
    </source>
</reference>
<dbReference type="AlphaFoldDB" id="A0A319DHI2"/>
<keyword evidence="1" id="KW-1133">Transmembrane helix</keyword>
<organism evidence="2 3">
    <name type="scientific">Aspergillus ellipticus CBS 707.79</name>
    <dbReference type="NCBI Taxonomy" id="1448320"/>
    <lineage>
        <taxon>Eukaryota</taxon>
        <taxon>Fungi</taxon>
        <taxon>Dikarya</taxon>
        <taxon>Ascomycota</taxon>
        <taxon>Pezizomycotina</taxon>
        <taxon>Eurotiomycetes</taxon>
        <taxon>Eurotiomycetidae</taxon>
        <taxon>Eurotiales</taxon>
        <taxon>Aspergillaceae</taxon>
        <taxon>Aspergillus</taxon>
        <taxon>Aspergillus subgen. Circumdati</taxon>
    </lineage>
</organism>
<dbReference type="Proteomes" id="UP000247810">
    <property type="component" value="Unassembled WGS sequence"/>
</dbReference>
<keyword evidence="1" id="KW-0812">Transmembrane</keyword>
<accession>A0A319DHI2</accession>
<evidence type="ECO:0000313" key="3">
    <source>
        <dbReference type="Proteomes" id="UP000247810"/>
    </source>
</evidence>
<dbReference type="VEuPathDB" id="FungiDB:BO71DRAFT_154302"/>
<name>A0A319DHI2_9EURO</name>